<protein>
    <recommendedName>
        <fullName evidence="4">RNase H type-1 domain-containing protein</fullName>
    </recommendedName>
</protein>
<comment type="caution">
    <text evidence="2">The sequence shown here is derived from an EMBL/GenBank/DDBJ whole genome shotgun (WGS) entry which is preliminary data.</text>
</comment>
<sequence>MSLKQKNGMTVGAMGRVEAEKQRSPPRPDYVKVNVDGAFDEATGTARSLWGVVIRNSKGEVIQGKGALSEATNALNPEAIAMIICRNFKALVDCLRG</sequence>
<feature type="region of interest" description="Disordered" evidence="1">
    <location>
        <begin position="1"/>
        <end position="32"/>
    </location>
</feature>
<dbReference type="EMBL" id="BPVZ01000033">
    <property type="protein sequence ID" value="GKV11226.1"/>
    <property type="molecule type" value="Genomic_DNA"/>
</dbReference>
<evidence type="ECO:0008006" key="4">
    <source>
        <dbReference type="Google" id="ProtNLM"/>
    </source>
</evidence>
<evidence type="ECO:0000256" key="1">
    <source>
        <dbReference type="SAM" id="MobiDB-lite"/>
    </source>
</evidence>
<gene>
    <name evidence="2" type="ORF">SLEP1_g22496</name>
</gene>
<accession>A0AAV5JER0</accession>
<keyword evidence="3" id="KW-1185">Reference proteome</keyword>
<organism evidence="2 3">
    <name type="scientific">Rubroshorea leprosula</name>
    <dbReference type="NCBI Taxonomy" id="152421"/>
    <lineage>
        <taxon>Eukaryota</taxon>
        <taxon>Viridiplantae</taxon>
        <taxon>Streptophyta</taxon>
        <taxon>Embryophyta</taxon>
        <taxon>Tracheophyta</taxon>
        <taxon>Spermatophyta</taxon>
        <taxon>Magnoliopsida</taxon>
        <taxon>eudicotyledons</taxon>
        <taxon>Gunneridae</taxon>
        <taxon>Pentapetalae</taxon>
        <taxon>rosids</taxon>
        <taxon>malvids</taxon>
        <taxon>Malvales</taxon>
        <taxon>Dipterocarpaceae</taxon>
        <taxon>Rubroshorea</taxon>
    </lineage>
</organism>
<name>A0AAV5JER0_9ROSI</name>
<evidence type="ECO:0000313" key="2">
    <source>
        <dbReference type="EMBL" id="GKV11226.1"/>
    </source>
</evidence>
<dbReference type="AlphaFoldDB" id="A0AAV5JER0"/>
<proteinExistence type="predicted"/>
<dbReference type="Proteomes" id="UP001054252">
    <property type="component" value="Unassembled WGS sequence"/>
</dbReference>
<evidence type="ECO:0000313" key="3">
    <source>
        <dbReference type="Proteomes" id="UP001054252"/>
    </source>
</evidence>
<reference evidence="2 3" key="1">
    <citation type="journal article" date="2021" name="Commun. Biol.">
        <title>The genome of Shorea leprosula (Dipterocarpaceae) highlights the ecological relevance of drought in aseasonal tropical rainforests.</title>
        <authorList>
            <person name="Ng K.K.S."/>
            <person name="Kobayashi M.J."/>
            <person name="Fawcett J.A."/>
            <person name="Hatakeyama M."/>
            <person name="Paape T."/>
            <person name="Ng C.H."/>
            <person name="Ang C.C."/>
            <person name="Tnah L.H."/>
            <person name="Lee C.T."/>
            <person name="Nishiyama T."/>
            <person name="Sese J."/>
            <person name="O'Brien M.J."/>
            <person name="Copetti D."/>
            <person name="Mohd Noor M.I."/>
            <person name="Ong R.C."/>
            <person name="Putra M."/>
            <person name="Sireger I.Z."/>
            <person name="Indrioko S."/>
            <person name="Kosugi Y."/>
            <person name="Izuno A."/>
            <person name="Isagi Y."/>
            <person name="Lee S.L."/>
            <person name="Shimizu K.K."/>
        </authorList>
    </citation>
    <scope>NUCLEOTIDE SEQUENCE [LARGE SCALE GENOMIC DNA]</scope>
    <source>
        <strain evidence="2">214</strain>
    </source>
</reference>